<dbReference type="AlphaFoldDB" id="A0A975GI31"/>
<dbReference type="RefSeq" id="WP_207688068.1">
    <property type="nucleotide sequence ID" value="NZ_CP061799.1"/>
</dbReference>
<gene>
    <name evidence="1" type="ORF">dnl_44720</name>
</gene>
<dbReference type="KEGG" id="dli:dnl_44720"/>
<evidence type="ECO:0000313" key="2">
    <source>
        <dbReference type="Proteomes" id="UP000663720"/>
    </source>
</evidence>
<protein>
    <submittedName>
        <fullName evidence="1">CheW-like domain-containing protein</fullName>
    </submittedName>
</protein>
<keyword evidence="2" id="KW-1185">Reference proteome</keyword>
<proteinExistence type="predicted"/>
<dbReference type="SUPFAM" id="SSF50341">
    <property type="entry name" value="CheW-like"/>
    <property type="match status" value="1"/>
</dbReference>
<dbReference type="EMBL" id="CP061799">
    <property type="protein sequence ID" value="QTA82107.1"/>
    <property type="molecule type" value="Genomic_DNA"/>
</dbReference>
<evidence type="ECO:0000313" key="1">
    <source>
        <dbReference type="EMBL" id="QTA82107.1"/>
    </source>
</evidence>
<organism evidence="1 2">
    <name type="scientific">Desulfonema limicola</name>
    <dbReference type="NCBI Taxonomy" id="45656"/>
    <lineage>
        <taxon>Bacteria</taxon>
        <taxon>Pseudomonadati</taxon>
        <taxon>Thermodesulfobacteriota</taxon>
        <taxon>Desulfobacteria</taxon>
        <taxon>Desulfobacterales</taxon>
        <taxon>Desulfococcaceae</taxon>
        <taxon>Desulfonema</taxon>
    </lineage>
</organism>
<accession>A0A975GI31</accession>
<name>A0A975GI31_9BACT</name>
<reference evidence="1" key="1">
    <citation type="journal article" date="2021" name="Microb. Physiol.">
        <title>Proteogenomic Insights into the Physiology of Marine, Sulfate-Reducing, Filamentous Desulfonema limicola and Desulfonema magnum.</title>
        <authorList>
            <person name="Schnaars V."/>
            <person name="Wohlbrand L."/>
            <person name="Scheve S."/>
            <person name="Hinrichs C."/>
            <person name="Reinhardt R."/>
            <person name="Rabus R."/>
        </authorList>
    </citation>
    <scope>NUCLEOTIDE SEQUENCE</scope>
    <source>
        <strain evidence="1">5ac10</strain>
    </source>
</reference>
<dbReference type="GO" id="GO:0007165">
    <property type="term" value="P:signal transduction"/>
    <property type="evidence" value="ECO:0007669"/>
    <property type="project" value="InterPro"/>
</dbReference>
<dbReference type="Proteomes" id="UP000663720">
    <property type="component" value="Chromosome"/>
</dbReference>
<sequence>MKTEISSPEPGFEEIRIIIFNIMDIWFGIDMDQISGILQPDNNKDRNYDFFWFHEKLLFRKKNIKYKSPMMLLLKAGKFSTGVLIDQPDDINVPIPVNTIYPLPYLIEISAKNSPLWGVAIIDKKIVLLVDADRLAAGKTISLE</sequence>
<dbReference type="GO" id="GO:0006935">
    <property type="term" value="P:chemotaxis"/>
    <property type="evidence" value="ECO:0007669"/>
    <property type="project" value="InterPro"/>
</dbReference>
<dbReference type="InterPro" id="IPR036061">
    <property type="entry name" value="CheW-like_dom_sf"/>
</dbReference>